<keyword evidence="4" id="KW-1185">Reference proteome</keyword>
<dbReference type="SUPFAM" id="SSF46689">
    <property type="entry name" value="Homeodomain-like"/>
    <property type="match status" value="1"/>
</dbReference>
<evidence type="ECO:0000313" key="3">
    <source>
        <dbReference type="EMBL" id="TFF04441.1"/>
    </source>
</evidence>
<sequence length="565" mass="62122">MHDEAVDEDRVAERGLLTVPDEVWAVAVRRAEVIAPLAEAGRAGGEAVDSAAELLGVSRRQVYVLLRRWREGGRVVSALVPGRSSGGRGGRRLPADVEAILAEVLPRECLTRQHRTTAAVHREIVRACRRRGLPAPSRGAVERRIAGLDPQAAATAREGPDGARSLASAGGQVPPVSGVLEQVQIDHTVVDLVVVDERHRLPIGQPYVTVGIDVFSRCIVGLVITLEAPSALSAGLCLAHMVTDKQAWLERLGTEAAWPMAGKPGELYLDNAAEFKSEALRRGCEEHGIKLRYRPPGRPHYGGIVERVVGTLMEMVHELPGTTFSNPAQRGSYDSDAKAVLTLAELQRWLALAVASYHGQVHGTTRQTPQARWAAATTGAAPMTVTDETAFLVDFLPVIRRSLTRTGFVIDHVHYFSDALKPWIARRDRLDRFVIRRDPRDISRIWVLDPEGGAYLPVPYRTLSRPAVSAWEHRAALERLHAEGRAQVDEDALFRMVEQMRTITETARATTRRARRDAERRHRNPPAAAAPPTMPACPPEDVPAGRQAEDRMDADAVPFEVIEQW</sequence>
<dbReference type="InterPro" id="IPR009057">
    <property type="entry name" value="Homeodomain-like_sf"/>
</dbReference>
<dbReference type="AlphaFoldDB" id="A0A4Y8QYU7"/>
<comment type="caution">
    <text evidence="3">The sequence shown here is derived from an EMBL/GenBank/DDBJ whole genome shotgun (WGS) entry which is preliminary data.</text>
</comment>
<gene>
    <name evidence="3" type="ORF">E1O70_18560</name>
</gene>
<reference evidence="3 4" key="1">
    <citation type="submission" date="2019-03" db="EMBL/GenBank/DDBJ databases">
        <title>Cellulosimicrobium funkei JCM14302 Assembly.</title>
        <authorList>
            <person name="Dou T."/>
        </authorList>
    </citation>
    <scope>NUCLEOTIDE SEQUENCE [LARGE SCALE GENOMIC DNA]</scope>
    <source>
        <strain evidence="3 4">JCM 14302</strain>
    </source>
</reference>
<dbReference type="PANTHER" id="PTHR35004:SF6">
    <property type="entry name" value="TRANSPOSASE"/>
    <property type="match status" value="1"/>
</dbReference>
<feature type="region of interest" description="Disordered" evidence="1">
    <location>
        <begin position="151"/>
        <end position="170"/>
    </location>
</feature>
<dbReference type="Gene3D" id="1.10.10.60">
    <property type="entry name" value="Homeodomain-like"/>
    <property type="match status" value="1"/>
</dbReference>
<name>A0A4Y8QYU7_9MICO</name>
<organism evidence="3 4">
    <name type="scientific">Cellulosimicrobium funkei</name>
    <dbReference type="NCBI Taxonomy" id="264251"/>
    <lineage>
        <taxon>Bacteria</taxon>
        <taxon>Bacillati</taxon>
        <taxon>Actinomycetota</taxon>
        <taxon>Actinomycetes</taxon>
        <taxon>Micrococcales</taxon>
        <taxon>Promicromonosporaceae</taxon>
        <taxon>Cellulosimicrobium</taxon>
    </lineage>
</organism>
<dbReference type="Pfam" id="PF13551">
    <property type="entry name" value="HTH_29"/>
    <property type="match status" value="1"/>
</dbReference>
<accession>A0A4Y8QYU7</accession>
<feature type="region of interest" description="Disordered" evidence="1">
    <location>
        <begin position="507"/>
        <end position="557"/>
    </location>
</feature>
<dbReference type="PANTHER" id="PTHR35004">
    <property type="entry name" value="TRANSPOSASE RV3428C-RELATED"/>
    <property type="match status" value="1"/>
</dbReference>
<dbReference type="PROSITE" id="PS50994">
    <property type="entry name" value="INTEGRASE"/>
    <property type="match status" value="1"/>
</dbReference>
<dbReference type="Pfam" id="PF09299">
    <property type="entry name" value="Mu-transpos_C"/>
    <property type="match status" value="1"/>
</dbReference>
<protein>
    <submittedName>
        <fullName evidence="3">Transposase</fullName>
    </submittedName>
</protein>
<feature type="compositionally biased region" description="Pro residues" evidence="1">
    <location>
        <begin position="528"/>
        <end position="541"/>
    </location>
</feature>
<dbReference type="EMBL" id="SOZH01000012">
    <property type="protein sequence ID" value="TFF04441.1"/>
    <property type="molecule type" value="Genomic_DNA"/>
</dbReference>
<proteinExistence type="predicted"/>
<dbReference type="GO" id="GO:0003676">
    <property type="term" value="F:nucleic acid binding"/>
    <property type="evidence" value="ECO:0007669"/>
    <property type="project" value="InterPro"/>
</dbReference>
<dbReference type="InterPro" id="IPR015378">
    <property type="entry name" value="Transposase-like_Mu_C"/>
</dbReference>
<dbReference type="InterPro" id="IPR012337">
    <property type="entry name" value="RNaseH-like_sf"/>
</dbReference>
<dbReference type="InterPro" id="IPR001584">
    <property type="entry name" value="Integrase_cat-core"/>
</dbReference>
<dbReference type="Proteomes" id="UP000298003">
    <property type="component" value="Unassembled WGS sequence"/>
</dbReference>
<dbReference type="RefSeq" id="WP_061269035.1">
    <property type="nucleotide sequence ID" value="NZ_SOZH01000012.1"/>
</dbReference>
<dbReference type="InterPro" id="IPR036397">
    <property type="entry name" value="RNaseH_sf"/>
</dbReference>
<evidence type="ECO:0000259" key="2">
    <source>
        <dbReference type="PROSITE" id="PS50994"/>
    </source>
</evidence>
<evidence type="ECO:0000256" key="1">
    <source>
        <dbReference type="SAM" id="MobiDB-lite"/>
    </source>
</evidence>
<feature type="domain" description="Integrase catalytic" evidence="2">
    <location>
        <begin position="170"/>
        <end position="377"/>
    </location>
</feature>
<dbReference type="SUPFAM" id="SSF53098">
    <property type="entry name" value="Ribonuclease H-like"/>
    <property type="match status" value="1"/>
</dbReference>
<evidence type="ECO:0000313" key="4">
    <source>
        <dbReference type="Proteomes" id="UP000298003"/>
    </source>
</evidence>
<dbReference type="GO" id="GO:0015074">
    <property type="term" value="P:DNA integration"/>
    <property type="evidence" value="ECO:0007669"/>
    <property type="project" value="InterPro"/>
</dbReference>
<dbReference type="GeneID" id="95686488"/>
<dbReference type="Gene3D" id="3.30.420.10">
    <property type="entry name" value="Ribonuclease H-like superfamily/Ribonuclease H"/>
    <property type="match status" value="1"/>
</dbReference>